<feature type="domain" description="Vacuolar membrane-associated protein Iml1 N-terminal" evidence="2">
    <location>
        <begin position="138"/>
        <end position="502"/>
    </location>
</feature>
<dbReference type="eggNOG" id="KOG3572">
    <property type="taxonomic scope" value="Eukaryota"/>
</dbReference>
<feature type="compositionally biased region" description="Basic and acidic residues" evidence="1">
    <location>
        <begin position="375"/>
        <end position="392"/>
    </location>
</feature>
<dbReference type="GO" id="GO:1904262">
    <property type="term" value="P:negative regulation of TORC1 signaling"/>
    <property type="evidence" value="ECO:0007669"/>
    <property type="project" value="TreeGrafter"/>
</dbReference>
<protein>
    <recommendedName>
        <fullName evidence="6">DEP domain-containing protein</fullName>
    </recommendedName>
</protein>
<evidence type="ECO:0000313" key="5">
    <source>
        <dbReference type="Proteomes" id="UP000019132"/>
    </source>
</evidence>
<organism evidence="4 5">
    <name type="scientific">Globisporangium ultimum (strain ATCC 200006 / CBS 805.95 / DAOM BR144)</name>
    <name type="common">Pythium ultimum</name>
    <dbReference type="NCBI Taxonomy" id="431595"/>
    <lineage>
        <taxon>Eukaryota</taxon>
        <taxon>Sar</taxon>
        <taxon>Stramenopiles</taxon>
        <taxon>Oomycota</taxon>
        <taxon>Peronosporomycetes</taxon>
        <taxon>Pythiales</taxon>
        <taxon>Pythiaceae</taxon>
        <taxon>Globisporangium</taxon>
    </lineage>
</organism>
<dbReference type="PANTHER" id="PTHR13179">
    <property type="entry name" value="DEP DOMAIN CONTAINING PROTEIN 5"/>
    <property type="match status" value="1"/>
</dbReference>
<dbReference type="HOGENOM" id="CLU_366198_0_0_1"/>
<dbReference type="AlphaFoldDB" id="K3X4M6"/>
<dbReference type="Pfam" id="PF12257">
    <property type="entry name" value="IML1"/>
    <property type="match status" value="1"/>
</dbReference>
<dbReference type="EMBL" id="GL376601">
    <property type="status" value="NOT_ANNOTATED_CDS"/>
    <property type="molecule type" value="Genomic_DNA"/>
</dbReference>
<feature type="region of interest" description="Disordered" evidence="1">
    <location>
        <begin position="375"/>
        <end position="403"/>
    </location>
</feature>
<keyword evidence="5" id="KW-1185">Reference proteome</keyword>
<dbReference type="GO" id="GO:1990130">
    <property type="term" value="C:GATOR1 complex"/>
    <property type="evidence" value="ECO:0007669"/>
    <property type="project" value="TreeGrafter"/>
</dbReference>
<feature type="region of interest" description="Disordered" evidence="1">
    <location>
        <begin position="624"/>
        <end position="647"/>
    </location>
</feature>
<dbReference type="EnsemblProtists" id="PYU1_T012175">
    <property type="protein sequence ID" value="PYU1_T012175"/>
    <property type="gene ID" value="PYU1_G012149"/>
</dbReference>
<dbReference type="InParanoid" id="K3X4M6"/>
<name>K3X4M6_GLOUD</name>
<dbReference type="InterPro" id="IPR027244">
    <property type="entry name" value="IML1"/>
</dbReference>
<feature type="compositionally biased region" description="Polar residues" evidence="1">
    <location>
        <begin position="635"/>
        <end position="647"/>
    </location>
</feature>
<dbReference type="GO" id="GO:0005096">
    <property type="term" value="F:GTPase activator activity"/>
    <property type="evidence" value="ECO:0007669"/>
    <property type="project" value="InterPro"/>
</dbReference>
<dbReference type="GO" id="GO:0010508">
    <property type="term" value="P:positive regulation of autophagy"/>
    <property type="evidence" value="ECO:0007669"/>
    <property type="project" value="TreeGrafter"/>
</dbReference>
<dbReference type="PANTHER" id="PTHR13179:SF8">
    <property type="entry name" value="GATOR COMPLEX PROTEIN DEPDC5"/>
    <property type="match status" value="1"/>
</dbReference>
<evidence type="ECO:0008006" key="6">
    <source>
        <dbReference type="Google" id="ProtNLM"/>
    </source>
</evidence>
<dbReference type="Pfam" id="PF23013">
    <property type="entry name" value="IML1_N"/>
    <property type="match status" value="1"/>
</dbReference>
<evidence type="ECO:0000259" key="3">
    <source>
        <dbReference type="Pfam" id="PF23013"/>
    </source>
</evidence>
<feature type="region of interest" description="Disordered" evidence="1">
    <location>
        <begin position="564"/>
        <end position="595"/>
    </location>
</feature>
<reference evidence="5" key="1">
    <citation type="journal article" date="2010" name="Genome Biol.">
        <title>Genome sequence of the necrotrophic plant pathogen Pythium ultimum reveals original pathogenicity mechanisms and effector repertoire.</title>
        <authorList>
            <person name="Levesque C.A."/>
            <person name="Brouwer H."/>
            <person name="Cano L."/>
            <person name="Hamilton J.P."/>
            <person name="Holt C."/>
            <person name="Huitema E."/>
            <person name="Raffaele S."/>
            <person name="Robideau G.P."/>
            <person name="Thines M."/>
            <person name="Win J."/>
            <person name="Zerillo M.M."/>
            <person name="Beakes G.W."/>
            <person name="Boore J.L."/>
            <person name="Busam D."/>
            <person name="Dumas B."/>
            <person name="Ferriera S."/>
            <person name="Fuerstenberg S.I."/>
            <person name="Gachon C.M."/>
            <person name="Gaulin E."/>
            <person name="Govers F."/>
            <person name="Grenville-Briggs L."/>
            <person name="Horner N."/>
            <person name="Hostetler J."/>
            <person name="Jiang R.H."/>
            <person name="Johnson J."/>
            <person name="Krajaejun T."/>
            <person name="Lin H."/>
            <person name="Meijer H.J."/>
            <person name="Moore B."/>
            <person name="Morris P."/>
            <person name="Phuntmart V."/>
            <person name="Puiu D."/>
            <person name="Shetty J."/>
            <person name="Stajich J.E."/>
            <person name="Tripathy S."/>
            <person name="Wawra S."/>
            <person name="van West P."/>
            <person name="Whitty B.R."/>
            <person name="Coutinho P.M."/>
            <person name="Henrissat B."/>
            <person name="Martin F."/>
            <person name="Thomas P.D."/>
            <person name="Tyler B.M."/>
            <person name="De Vries R.P."/>
            <person name="Kamoun S."/>
            <person name="Yandell M."/>
            <person name="Tisserat N."/>
            <person name="Buell C.R."/>
        </authorList>
    </citation>
    <scope>NUCLEOTIDE SEQUENCE</scope>
    <source>
        <strain evidence="5">DAOM:BR144</strain>
    </source>
</reference>
<reference evidence="4" key="3">
    <citation type="submission" date="2015-02" db="UniProtKB">
        <authorList>
            <consortium name="EnsemblProtists"/>
        </authorList>
    </citation>
    <scope>IDENTIFICATION</scope>
    <source>
        <strain evidence="4">DAOM BR144</strain>
    </source>
</reference>
<reference evidence="5" key="2">
    <citation type="submission" date="2010-04" db="EMBL/GenBank/DDBJ databases">
        <authorList>
            <person name="Buell R."/>
            <person name="Hamilton J."/>
            <person name="Hostetler J."/>
        </authorList>
    </citation>
    <scope>NUCLEOTIDE SEQUENCE [LARGE SCALE GENOMIC DNA]</scope>
    <source>
        <strain evidence="5">DAOM:BR144</strain>
    </source>
</reference>
<evidence type="ECO:0000256" key="1">
    <source>
        <dbReference type="SAM" id="MobiDB-lite"/>
    </source>
</evidence>
<accession>K3X4M6</accession>
<feature type="compositionally biased region" description="Acidic residues" evidence="1">
    <location>
        <begin position="393"/>
        <end position="403"/>
    </location>
</feature>
<dbReference type="STRING" id="431595.K3X4M6"/>
<feature type="region of interest" description="Disordered" evidence="1">
    <location>
        <begin position="284"/>
        <end position="305"/>
    </location>
</feature>
<dbReference type="InterPro" id="IPR055213">
    <property type="entry name" value="IML1_double_psi_beta_barrel"/>
</dbReference>
<feature type="domain" description="IML1 N-terminal double psi beta-barrel" evidence="3">
    <location>
        <begin position="16"/>
        <end position="67"/>
    </location>
</feature>
<dbReference type="Proteomes" id="UP000019132">
    <property type="component" value="Unassembled WGS sequence"/>
</dbReference>
<evidence type="ECO:0000259" key="2">
    <source>
        <dbReference type="Pfam" id="PF12257"/>
    </source>
</evidence>
<evidence type="ECO:0000313" key="4">
    <source>
        <dbReference type="EnsemblProtists" id="PYU1_T012175"/>
    </source>
</evidence>
<sequence length="819" mass="93718">MRRASRSKRSANERETFSLMVHGPEYGAGEEVVINPECFPQLKVHDLVEVSQPDRGHQRLVLQVTSLVPVRGKLQVRASSCLEHNYTKMLMHVLADVWMCYAMQISLLKEIAAQFGFESLLPVTVVKVDPRDVTVDFIELTFKDQFLSRADIWRFKVSMLGKCMYVGKNVACLGIRSQVEGLLANNQDVYCGVIGADTKMIVRSRSSRLFWLVQMSAEMWEFAPDGELYYEKLLNRLLHVMIRKWNESSVSHSVTIIAFSRSFYDKSQFPDDYDPLNLPFSEPTRQGFGPGSTPSGTETANGYGPTVHVDPITGRYYEDFYKVLVMNYTGPDWNHLLGILKREFATYHETHRWRSPEEVIPAEYKIYQCTKGLRASDRPADDRPRGENHGDEEKWDDDGNTEENADERYVQWTTLPHGIPSRAMDGNILEAINVTLNILDKHYMDRDLNRTGQSIVMITAGCSIFNVDKRLAQITKQRMMDNGVGMDMISLTTPPMHVVPLFICQKPSAHDLSPRERYPIDDQSVRRQRKYSISSDHLNSLETCSLRGLERELSDFEQAHWRDEQENSLLNVDADGHPEDDMDDEGEARNHPEQRTFSIPHWVNITFLDFDCQCGGDFIARDRRHYPRQSPPASSPTHEGSSRSQYSNRLLSHRAQTCECQYYLNRRFLPLPPFRMFDVTAPGERLSFPVSLKNIIKGYPRNFKSGDSFATFSSDETLTADRNQRRQCLSDIGDAISSSSSILPINQIQISRSPDYEFAFSPHLKQFSSTLGTSILTREAFQEYDAEVCKLLTTRGEGRLLHKDMAISRIPRVLHLAVI</sequence>
<dbReference type="InterPro" id="IPR048255">
    <property type="entry name" value="IML1_N"/>
</dbReference>
<dbReference type="VEuPathDB" id="FungiDB:PYU1_G012149"/>
<proteinExistence type="predicted"/>